<evidence type="ECO:0000256" key="2">
    <source>
        <dbReference type="SAM" id="SignalP"/>
    </source>
</evidence>
<keyword evidence="2" id="KW-0732">Signal</keyword>
<dbReference type="EMBL" id="QXFW01000789">
    <property type="protein sequence ID" value="KAE9002986.1"/>
    <property type="molecule type" value="Genomic_DNA"/>
</dbReference>
<evidence type="ECO:0000313" key="3">
    <source>
        <dbReference type="EMBL" id="KAE9002986.1"/>
    </source>
</evidence>
<evidence type="ECO:0000313" key="4">
    <source>
        <dbReference type="EMBL" id="KAE9233143.1"/>
    </source>
</evidence>
<sequence length="83" mass="8980">MTSPLPPFTHPRLLLAFHFGISFGTAYTREISPKVASPSDKSRPTACPGCVRMLSSNGMKAGTRFAHTSRSIKRPPTRYSGSA</sequence>
<proteinExistence type="predicted"/>
<protein>
    <recommendedName>
        <fullName evidence="7">Secreted protein</fullName>
    </recommendedName>
</protein>
<gene>
    <name evidence="4" type="ORF">PF004_g9722</name>
    <name evidence="3" type="ORF">PF011_g13083</name>
</gene>
<dbReference type="Proteomes" id="UP000476176">
    <property type="component" value="Unassembled WGS sequence"/>
</dbReference>
<dbReference type="EMBL" id="QXGC01000485">
    <property type="protein sequence ID" value="KAE9233143.1"/>
    <property type="molecule type" value="Genomic_DNA"/>
</dbReference>
<evidence type="ECO:0008006" key="7">
    <source>
        <dbReference type="Google" id="ProtNLM"/>
    </source>
</evidence>
<name>A0A6A3K671_9STRA</name>
<accession>A0A6A3K671</accession>
<feature type="region of interest" description="Disordered" evidence="1">
    <location>
        <begin position="62"/>
        <end position="83"/>
    </location>
</feature>
<feature type="signal peptide" evidence="2">
    <location>
        <begin position="1"/>
        <end position="28"/>
    </location>
</feature>
<dbReference type="AlphaFoldDB" id="A0A6A3K671"/>
<feature type="chain" id="PRO_5036164705" description="Secreted protein" evidence="2">
    <location>
        <begin position="29"/>
        <end position="83"/>
    </location>
</feature>
<evidence type="ECO:0000313" key="6">
    <source>
        <dbReference type="Proteomes" id="UP000476176"/>
    </source>
</evidence>
<organism evidence="3 5">
    <name type="scientific">Phytophthora fragariae</name>
    <dbReference type="NCBI Taxonomy" id="53985"/>
    <lineage>
        <taxon>Eukaryota</taxon>
        <taxon>Sar</taxon>
        <taxon>Stramenopiles</taxon>
        <taxon>Oomycota</taxon>
        <taxon>Peronosporomycetes</taxon>
        <taxon>Peronosporales</taxon>
        <taxon>Peronosporaceae</taxon>
        <taxon>Phytophthora</taxon>
    </lineage>
</organism>
<evidence type="ECO:0000256" key="1">
    <source>
        <dbReference type="SAM" id="MobiDB-lite"/>
    </source>
</evidence>
<comment type="caution">
    <text evidence="3">The sequence shown here is derived from an EMBL/GenBank/DDBJ whole genome shotgun (WGS) entry which is preliminary data.</text>
</comment>
<dbReference type="Proteomes" id="UP000460718">
    <property type="component" value="Unassembled WGS sequence"/>
</dbReference>
<reference evidence="5 6" key="1">
    <citation type="submission" date="2018-09" db="EMBL/GenBank/DDBJ databases">
        <title>Genomic investigation of the strawberry pathogen Phytophthora fragariae indicates pathogenicity is determined by transcriptional variation in three key races.</title>
        <authorList>
            <person name="Adams T.M."/>
            <person name="Armitage A.D."/>
            <person name="Sobczyk M.K."/>
            <person name="Bates H.J."/>
            <person name="Dunwell J.M."/>
            <person name="Nellist C.F."/>
            <person name="Harrison R.J."/>
        </authorList>
    </citation>
    <scope>NUCLEOTIDE SEQUENCE [LARGE SCALE GENOMIC DNA]</scope>
    <source>
        <strain evidence="4 6">BC-23</strain>
        <strain evidence="3 5">SCRP245</strain>
    </source>
</reference>
<evidence type="ECO:0000313" key="5">
    <source>
        <dbReference type="Proteomes" id="UP000460718"/>
    </source>
</evidence>